<accession>A0A016V180</accession>
<keyword evidence="2" id="KW-1185">Reference proteome</keyword>
<dbReference type="Proteomes" id="UP000024635">
    <property type="component" value="Unassembled WGS sequence"/>
</dbReference>
<organism evidence="1 2">
    <name type="scientific">Ancylostoma ceylanicum</name>
    <dbReference type="NCBI Taxonomy" id="53326"/>
    <lineage>
        <taxon>Eukaryota</taxon>
        <taxon>Metazoa</taxon>
        <taxon>Ecdysozoa</taxon>
        <taxon>Nematoda</taxon>
        <taxon>Chromadorea</taxon>
        <taxon>Rhabditida</taxon>
        <taxon>Rhabditina</taxon>
        <taxon>Rhabditomorpha</taxon>
        <taxon>Strongyloidea</taxon>
        <taxon>Ancylostomatidae</taxon>
        <taxon>Ancylostomatinae</taxon>
        <taxon>Ancylostoma</taxon>
    </lineage>
</organism>
<evidence type="ECO:0000313" key="1">
    <source>
        <dbReference type="EMBL" id="EYC21200.1"/>
    </source>
</evidence>
<evidence type="ECO:0000313" key="2">
    <source>
        <dbReference type="Proteomes" id="UP000024635"/>
    </source>
</evidence>
<sequence length="89" mass="9964">MFLFLALLGLVAAGETHMFQSSVFNLGGILEENSILVQITTAPAMSCQTRRESWSLKATTKFDETLHLVGRRTRMDFQISALPRTCMLL</sequence>
<reference evidence="2" key="1">
    <citation type="journal article" date="2015" name="Nat. Genet.">
        <title>The genome and transcriptome of the zoonotic hookworm Ancylostoma ceylanicum identify infection-specific gene families.</title>
        <authorList>
            <person name="Schwarz E.M."/>
            <person name="Hu Y."/>
            <person name="Antoshechkin I."/>
            <person name="Miller M.M."/>
            <person name="Sternberg P.W."/>
            <person name="Aroian R.V."/>
        </authorList>
    </citation>
    <scope>NUCLEOTIDE SEQUENCE</scope>
    <source>
        <strain evidence="2">HY135</strain>
    </source>
</reference>
<protein>
    <submittedName>
        <fullName evidence="1">Uncharacterized protein</fullName>
    </submittedName>
</protein>
<name>A0A016V180_9BILA</name>
<gene>
    <name evidence="1" type="primary">Acey_s0020.g53</name>
    <name evidence="1" type="synonym">ASP-s0020.g53</name>
    <name evidence="1" type="ORF">Y032_0020g53</name>
</gene>
<comment type="caution">
    <text evidence="1">The sequence shown here is derived from an EMBL/GenBank/DDBJ whole genome shotgun (WGS) entry which is preliminary data.</text>
</comment>
<proteinExistence type="predicted"/>
<dbReference type="EMBL" id="JARK01001356">
    <property type="protein sequence ID" value="EYC21200.1"/>
    <property type="molecule type" value="Genomic_DNA"/>
</dbReference>
<dbReference type="AlphaFoldDB" id="A0A016V180"/>
<dbReference type="OrthoDB" id="5857298at2759"/>